<name>A0A562Q125_9BURK</name>
<sequence>MTPAVPRPPRHAGACGSGSTGRPRPAPSLPASSAGSRSAARRLPRATNAPPTKPPTTASGSTTPFPAGREHAFPRPQPRRRPPATIACPTKFARQRRPHRSPAANSARLHFPRRPPAPMQAQPSSTTASGSTTPFPAGREPAVLRPQPRRRPPATITCPSKSPASDGHTVPGWPTARVPTPAPASNAYRASATSQKNPKFPQPSFV</sequence>
<feature type="compositionally biased region" description="Low complexity" evidence="1">
    <location>
        <begin position="45"/>
        <end position="67"/>
    </location>
</feature>
<dbReference type="AlphaFoldDB" id="A0A562Q125"/>
<organism evidence="2 3">
    <name type="scientific">Pseudoduganella flava</name>
    <dbReference type="NCBI Taxonomy" id="871742"/>
    <lineage>
        <taxon>Bacteria</taxon>
        <taxon>Pseudomonadati</taxon>
        <taxon>Pseudomonadota</taxon>
        <taxon>Betaproteobacteria</taxon>
        <taxon>Burkholderiales</taxon>
        <taxon>Oxalobacteraceae</taxon>
        <taxon>Telluria group</taxon>
        <taxon>Pseudoduganella</taxon>
    </lineage>
</organism>
<gene>
    <name evidence="2" type="ORF">IP92_01572</name>
</gene>
<dbReference type="EMBL" id="VLKW01000002">
    <property type="protein sequence ID" value="TWI50343.1"/>
    <property type="molecule type" value="Genomic_DNA"/>
</dbReference>
<feature type="compositionally biased region" description="Low complexity" evidence="1">
    <location>
        <begin position="29"/>
        <end position="38"/>
    </location>
</feature>
<comment type="caution">
    <text evidence="2">The sequence shown here is derived from an EMBL/GenBank/DDBJ whole genome shotgun (WGS) entry which is preliminary data.</text>
</comment>
<reference evidence="2 3" key="1">
    <citation type="journal article" date="2015" name="Stand. Genomic Sci.">
        <title>Genomic Encyclopedia of Bacterial and Archaeal Type Strains, Phase III: the genomes of soil and plant-associated and newly described type strains.</title>
        <authorList>
            <person name="Whitman W.B."/>
            <person name="Woyke T."/>
            <person name="Klenk H.P."/>
            <person name="Zhou Y."/>
            <person name="Lilburn T.G."/>
            <person name="Beck B.J."/>
            <person name="De Vos P."/>
            <person name="Vandamme P."/>
            <person name="Eisen J.A."/>
            <person name="Garrity G."/>
            <person name="Hugenholtz P."/>
            <person name="Kyrpides N.C."/>
        </authorList>
    </citation>
    <scope>NUCLEOTIDE SEQUENCE [LARGE SCALE GENOMIC DNA]</scope>
    <source>
        <strain evidence="2 3">CGMCC 1.10685</strain>
    </source>
</reference>
<evidence type="ECO:0000313" key="3">
    <source>
        <dbReference type="Proteomes" id="UP000315112"/>
    </source>
</evidence>
<evidence type="ECO:0000256" key="1">
    <source>
        <dbReference type="SAM" id="MobiDB-lite"/>
    </source>
</evidence>
<accession>A0A562Q125</accession>
<dbReference type="Proteomes" id="UP000315112">
    <property type="component" value="Unassembled WGS sequence"/>
</dbReference>
<protein>
    <submittedName>
        <fullName evidence="2">Uncharacterized protein</fullName>
    </submittedName>
</protein>
<evidence type="ECO:0000313" key="2">
    <source>
        <dbReference type="EMBL" id="TWI50343.1"/>
    </source>
</evidence>
<feature type="region of interest" description="Disordered" evidence="1">
    <location>
        <begin position="1"/>
        <end position="206"/>
    </location>
</feature>
<feature type="compositionally biased region" description="Low complexity" evidence="1">
    <location>
        <begin position="119"/>
        <end position="133"/>
    </location>
</feature>
<proteinExistence type="predicted"/>